<dbReference type="InterPro" id="IPR036380">
    <property type="entry name" value="Isochorismatase-like_sf"/>
</dbReference>
<proteinExistence type="predicted"/>
<dbReference type="OrthoDB" id="9807387at2"/>
<evidence type="ECO:0000313" key="3">
    <source>
        <dbReference type="EMBL" id="ALL12622.1"/>
    </source>
</evidence>
<evidence type="ECO:0000259" key="2">
    <source>
        <dbReference type="Pfam" id="PF00857"/>
    </source>
</evidence>
<organism evidence="3 4">
    <name type="scientific">Caulobacter henricii</name>
    <dbReference type="NCBI Taxonomy" id="69395"/>
    <lineage>
        <taxon>Bacteria</taxon>
        <taxon>Pseudomonadati</taxon>
        <taxon>Pseudomonadota</taxon>
        <taxon>Alphaproteobacteria</taxon>
        <taxon>Caulobacterales</taxon>
        <taxon>Caulobacteraceae</taxon>
        <taxon>Caulobacter</taxon>
    </lineage>
</organism>
<evidence type="ECO:0000256" key="1">
    <source>
        <dbReference type="ARBA" id="ARBA00022801"/>
    </source>
</evidence>
<reference evidence="3 4" key="1">
    <citation type="submission" date="2015-10" db="EMBL/GenBank/DDBJ databases">
        <title>Conservation of the essential genome among Caulobacter and Brevundimonas species.</title>
        <authorList>
            <person name="Scott D."/>
            <person name="Ely B."/>
        </authorList>
    </citation>
    <scope>NUCLEOTIDE SEQUENCE [LARGE SCALE GENOMIC DNA]</scope>
    <source>
        <strain evidence="3 4">CB4</strain>
    </source>
</reference>
<dbReference type="RefSeq" id="WP_062144702.1">
    <property type="nucleotide sequence ID" value="NZ_CP013002.1"/>
</dbReference>
<keyword evidence="1" id="KW-0378">Hydrolase</keyword>
<dbReference type="PANTHER" id="PTHR43540">
    <property type="entry name" value="PEROXYUREIDOACRYLATE/UREIDOACRYLATE AMIDOHYDROLASE-RELATED"/>
    <property type="match status" value="1"/>
</dbReference>
<evidence type="ECO:0000313" key="4">
    <source>
        <dbReference type="Proteomes" id="UP000056905"/>
    </source>
</evidence>
<protein>
    <submittedName>
        <fullName evidence="3">Isochorismatase</fullName>
    </submittedName>
</protein>
<dbReference type="CDD" id="cd00431">
    <property type="entry name" value="cysteine_hydrolases"/>
    <property type="match status" value="1"/>
</dbReference>
<dbReference type="Gene3D" id="3.40.50.850">
    <property type="entry name" value="Isochorismatase-like"/>
    <property type="match status" value="1"/>
</dbReference>
<dbReference type="Pfam" id="PF00857">
    <property type="entry name" value="Isochorismatase"/>
    <property type="match status" value="1"/>
</dbReference>
<dbReference type="SUPFAM" id="SSF52499">
    <property type="entry name" value="Isochorismatase-like hydrolases"/>
    <property type="match status" value="1"/>
</dbReference>
<accession>A0A0P0NX33</accession>
<dbReference type="STRING" id="69395.AQ619_04210"/>
<dbReference type="KEGG" id="chq:AQ619_04210"/>
<dbReference type="InterPro" id="IPR000868">
    <property type="entry name" value="Isochorismatase-like_dom"/>
</dbReference>
<dbReference type="AlphaFoldDB" id="A0A0P0NX33"/>
<dbReference type="InterPro" id="IPR050272">
    <property type="entry name" value="Isochorismatase-like_hydrls"/>
</dbReference>
<gene>
    <name evidence="3" type="ORF">AQ619_04210</name>
</gene>
<name>A0A0P0NX33_9CAUL</name>
<dbReference type="Proteomes" id="UP000056905">
    <property type="component" value="Chromosome"/>
</dbReference>
<keyword evidence="4" id="KW-1185">Reference proteome</keyword>
<dbReference type="GO" id="GO:0016787">
    <property type="term" value="F:hydrolase activity"/>
    <property type="evidence" value="ECO:0007669"/>
    <property type="project" value="UniProtKB-KW"/>
</dbReference>
<feature type="domain" description="Isochorismatase-like" evidence="2">
    <location>
        <begin position="16"/>
        <end position="203"/>
    </location>
</feature>
<dbReference type="EMBL" id="CP013002">
    <property type="protein sequence ID" value="ALL12622.1"/>
    <property type="molecule type" value="Genomic_DNA"/>
</dbReference>
<sequence length="213" mass="22534">MTWVPLEPGWVAAERTALLIVDMQVDFAAPEGVIGRLGVDLSTIGPALAAAERLVEAARAAKVPVIFVGLSTTPASDSPAWRERMARRGGNPDIESDLCRAGHAGSDFYGPQPAPGELVIEKTRYSAFHGTGLGQRLRKAGVDTLVLCGLTTECCVDCSARDAFHQDFHVFVPTDACAAYEPDIHEAALKVMGLNFAILTDADAVIASWSGVA</sequence>